<sequence length="86" mass="9798">MWNTLSHDCLCGRVYGLANKIGQHTLRISLNDDVGANTLMDRVPSSCYPDTNPFVLRGGRRVLLSPIQYKHSTFDQVWGRYPDLVF</sequence>
<evidence type="ECO:0000313" key="2">
    <source>
        <dbReference type="Proteomes" id="UP000184304"/>
    </source>
</evidence>
<gene>
    <name evidence="1" type="ORF">ASPTUDRAFT_267732</name>
</gene>
<dbReference type="Proteomes" id="UP000184304">
    <property type="component" value="Unassembled WGS sequence"/>
</dbReference>
<accession>A0A1L9NNK6</accession>
<organism evidence="1 2">
    <name type="scientific">Aspergillus tubingensis (strain CBS 134.48)</name>
    <dbReference type="NCBI Taxonomy" id="767770"/>
    <lineage>
        <taxon>Eukaryota</taxon>
        <taxon>Fungi</taxon>
        <taxon>Dikarya</taxon>
        <taxon>Ascomycota</taxon>
        <taxon>Pezizomycotina</taxon>
        <taxon>Eurotiomycetes</taxon>
        <taxon>Eurotiomycetidae</taxon>
        <taxon>Eurotiales</taxon>
        <taxon>Aspergillaceae</taxon>
        <taxon>Aspergillus</taxon>
        <taxon>Aspergillus subgen. Circumdati</taxon>
    </lineage>
</organism>
<name>A0A1L9NNK6_ASPTC</name>
<protein>
    <submittedName>
        <fullName evidence="1">Uncharacterized protein</fullName>
    </submittedName>
</protein>
<dbReference type="VEuPathDB" id="FungiDB:ASPTUDRAFT_267732"/>
<dbReference type="EMBL" id="KV878176">
    <property type="protein sequence ID" value="OJI90792.1"/>
    <property type="molecule type" value="Genomic_DNA"/>
</dbReference>
<dbReference type="AlphaFoldDB" id="A0A1L9NNK6"/>
<keyword evidence="2" id="KW-1185">Reference proteome</keyword>
<proteinExistence type="predicted"/>
<evidence type="ECO:0000313" key="1">
    <source>
        <dbReference type="EMBL" id="OJI90792.1"/>
    </source>
</evidence>
<reference evidence="2" key="1">
    <citation type="journal article" date="2017" name="Genome Biol.">
        <title>Comparative genomics reveals high biological diversity and specific adaptations in the industrially and medically important fungal genus Aspergillus.</title>
        <authorList>
            <person name="de Vries R.P."/>
            <person name="Riley R."/>
            <person name="Wiebenga A."/>
            <person name="Aguilar-Osorio G."/>
            <person name="Amillis S."/>
            <person name="Uchima C.A."/>
            <person name="Anderluh G."/>
            <person name="Asadollahi M."/>
            <person name="Askin M."/>
            <person name="Barry K."/>
            <person name="Battaglia E."/>
            <person name="Bayram O."/>
            <person name="Benocci T."/>
            <person name="Braus-Stromeyer S.A."/>
            <person name="Caldana C."/>
            <person name="Canovas D."/>
            <person name="Cerqueira G.C."/>
            <person name="Chen F."/>
            <person name="Chen W."/>
            <person name="Choi C."/>
            <person name="Clum A."/>
            <person name="Dos Santos R.A."/>
            <person name="Damasio A.R."/>
            <person name="Diallinas G."/>
            <person name="Emri T."/>
            <person name="Fekete E."/>
            <person name="Flipphi M."/>
            <person name="Freyberg S."/>
            <person name="Gallo A."/>
            <person name="Gournas C."/>
            <person name="Habgood R."/>
            <person name="Hainaut M."/>
            <person name="Harispe M.L."/>
            <person name="Henrissat B."/>
            <person name="Hilden K.S."/>
            <person name="Hope R."/>
            <person name="Hossain A."/>
            <person name="Karabika E."/>
            <person name="Karaffa L."/>
            <person name="Karanyi Z."/>
            <person name="Krasevec N."/>
            <person name="Kuo A."/>
            <person name="Kusch H."/>
            <person name="LaButti K."/>
            <person name="Lagendijk E.L."/>
            <person name="Lapidus A."/>
            <person name="Levasseur A."/>
            <person name="Lindquist E."/>
            <person name="Lipzen A."/>
            <person name="Logrieco A.F."/>
            <person name="MacCabe A."/>
            <person name="Maekelae M.R."/>
            <person name="Malavazi I."/>
            <person name="Melin P."/>
            <person name="Meyer V."/>
            <person name="Mielnichuk N."/>
            <person name="Miskei M."/>
            <person name="Molnar A.P."/>
            <person name="Mule G."/>
            <person name="Ngan C.Y."/>
            <person name="Orejas M."/>
            <person name="Orosz E."/>
            <person name="Ouedraogo J.P."/>
            <person name="Overkamp K.M."/>
            <person name="Park H.-S."/>
            <person name="Perrone G."/>
            <person name="Piumi F."/>
            <person name="Punt P.J."/>
            <person name="Ram A.F."/>
            <person name="Ramon A."/>
            <person name="Rauscher S."/>
            <person name="Record E."/>
            <person name="Riano-Pachon D.M."/>
            <person name="Robert V."/>
            <person name="Roehrig J."/>
            <person name="Ruller R."/>
            <person name="Salamov A."/>
            <person name="Salih N.S."/>
            <person name="Samson R.A."/>
            <person name="Sandor E."/>
            <person name="Sanguinetti M."/>
            <person name="Schuetze T."/>
            <person name="Sepcic K."/>
            <person name="Shelest E."/>
            <person name="Sherlock G."/>
            <person name="Sophianopoulou V."/>
            <person name="Squina F.M."/>
            <person name="Sun H."/>
            <person name="Susca A."/>
            <person name="Todd R.B."/>
            <person name="Tsang A."/>
            <person name="Unkles S.E."/>
            <person name="van de Wiele N."/>
            <person name="van Rossen-Uffink D."/>
            <person name="Oliveira J.V."/>
            <person name="Vesth T.C."/>
            <person name="Visser J."/>
            <person name="Yu J.-H."/>
            <person name="Zhou M."/>
            <person name="Andersen M.R."/>
            <person name="Archer D.B."/>
            <person name="Baker S.E."/>
            <person name="Benoit I."/>
            <person name="Brakhage A.A."/>
            <person name="Braus G.H."/>
            <person name="Fischer R."/>
            <person name="Frisvad J.C."/>
            <person name="Goldman G.H."/>
            <person name="Houbraken J."/>
            <person name="Oakley B."/>
            <person name="Pocsi I."/>
            <person name="Scazzocchio C."/>
            <person name="Seiboth B."/>
            <person name="vanKuyk P.A."/>
            <person name="Wortman J."/>
            <person name="Dyer P.S."/>
            <person name="Grigoriev I.V."/>
        </authorList>
    </citation>
    <scope>NUCLEOTIDE SEQUENCE [LARGE SCALE GENOMIC DNA]</scope>
    <source>
        <strain evidence="2">CBS 134.48</strain>
    </source>
</reference>